<gene>
    <name evidence="17" type="primary">maeB</name>
    <name evidence="17" type="ORF">NC803_07085</name>
    <name evidence="18" type="ORF">NC856_07950</name>
</gene>
<dbReference type="Gene3D" id="3.40.50.10380">
    <property type="entry name" value="Malic enzyme, N-terminal domain"/>
    <property type="match status" value="1"/>
</dbReference>
<dbReference type="Gene3D" id="3.40.50.720">
    <property type="entry name" value="NAD(P)-binding Rossmann-like Domain"/>
    <property type="match status" value="1"/>
</dbReference>
<dbReference type="CDD" id="cd05311">
    <property type="entry name" value="NAD_bind_2_malic_enz"/>
    <property type="match status" value="1"/>
</dbReference>
<dbReference type="PANTHER" id="PTHR43237">
    <property type="entry name" value="NADP-DEPENDENT MALIC ENZYME"/>
    <property type="match status" value="1"/>
</dbReference>
<feature type="domain" description="Malic enzyme NAD-binding" evidence="15">
    <location>
        <begin position="163"/>
        <end position="401"/>
    </location>
</feature>
<dbReference type="InterPro" id="IPR051674">
    <property type="entry name" value="Malate_Decarboxylase"/>
</dbReference>
<dbReference type="PIRSF" id="PIRSF036684">
    <property type="entry name" value="ME_PTA"/>
    <property type="match status" value="1"/>
</dbReference>
<evidence type="ECO:0000256" key="11">
    <source>
        <dbReference type="ARBA" id="ARBA00051384"/>
    </source>
</evidence>
<dbReference type="SUPFAM" id="SSF53659">
    <property type="entry name" value="Isocitrate/Isopropylmalate dehydrogenase-like"/>
    <property type="match status" value="1"/>
</dbReference>
<dbReference type="InterPro" id="IPR002505">
    <property type="entry name" value="PTA_PTB"/>
</dbReference>
<dbReference type="FunFam" id="3.40.50.720:FF:000095">
    <property type="entry name" value="NADP-dependent malic enzyme"/>
    <property type="match status" value="1"/>
</dbReference>
<evidence type="ECO:0000256" key="7">
    <source>
        <dbReference type="ARBA" id="ARBA00023268"/>
    </source>
</evidence>
<evidence type="ECO:0000259" key="16">
    <source>
        <dbReference type="SMART" id="SM01274"/>
    </source>
</evidence>
<dbReference type="GO" id="GO:0004473">
    <property type="term" value="F:malate dehydrogenase (decarboxylating) (NADP+) activity"/>
    <property type="evidence" value="ECO:0007669"/>
    <property type="project" value="UniProtKB-EC"/>
</dbReference>
<feature type="binding site" evidence="14">
    <location>
        <position position="288"/>
    </location>
    <ligand>
        <name>NADP(+)</name>
        <dbReference type="ChEBI" id="CHEBI:58349"/>
    </ligand>
</feature>
<keyword evidence="19" id="KW-1185">Reference proteome</keyword>
<evidence type="ECO:0000313" key="17">
    <source>
        <dbReference type="EMBL" id="MCV9878615.1"/>
    </source>
</evidence>
<dbReference type="AlphaFoldDB" id="A0AA42C394"/>
<keyword evidence="7" id="KW-0511">Multifunctional enzyme</keyword>
<dbReference type="SMART" id="SM00919">
    <property type="entry name" value="Malic_M"/>
    <property type="match status" value="1"/>
</dbReference>
<evidence type="ECO:0000256" key="5">
    <source>
        <dbReference type="ARBA" id="ARBA00022723"/>
    </source>
</evidence>
<dbReference type="Gene3D" id="3.40.50.10750">
    <property type="entry name" value="Isocitrate/Isopropylmalate dehydrogenase-like"/>
    <property type="match status" value="1"/>
</dbReference>
<feature type="domain" description="Malic enzyme N-terminal" evidence="16">
    <location>
        <begin position="18"/>
        <end position="151"/>
    </location>
</feature>
<evidence type="ECO:0000256" key="10">
    <source>
        <dbReference type="ARBA" id="ARBA00050924"/>
    </source>
</evidence>
<dbReference type="SMART" id="SM01274">
    <property type="entry name" value="malic"/>
    <property type="match status" value="1"/>
</dbReference>
<dbReference type="GO" id="GO:0046872">
    <property type="term" value="F:metal ion binding"/>
    <property type="evidence" value="ECO:0007669"/>
    <property type="project" value="UniProtKB-KW"/>
</dbReference>
<dbReference type="Proteomes" id="UP001165568">
    <property type="component" value="Unassembled WGS sequence"/>
</dbReference>
<keyword evidence="6 17" id="KW-0560">Oxidoreductase</keyword>
<evidence type="ECO:0000256" key="13">
    <source>
        <dbReference type="PIRSR" id="PIRSR036684-2"/>
    </source>
</evidence>
<dbReference type="EMBL" id="JAMPJU010000004">
    <property type="protein sequence ID" value="MCV9882202.1"/>
    <property type="molecule type" value="Genomic_DNA"/>
</dbReference>
<sequence length="759" mass="82201">MDEQLKQSALDFHQYPVPGKIQVSPTKPLATQRDLALAYSPGVAAPCLEIAEDPLAAYKYTARGNLVAVISNGTAVLGLGNIGALAGKPVMEGKGVLFKKFSGIDVFDIEVDELDPDKLIDVIAALEPTFGGINLEDIKAPECFYIEKKLRERMKIPVFHDDQHGTAIICTAAVLNGLRVVEKNISDVRLVVSGAGAASIACLNLLVALGLQKHNIVVCDSRGVIYQGRDENMEETKAAYAIQDNGARKLADVIPDADIFLGCSGAGVLTPDMVKTMAPRPLILALANPEPEILPPLAKEVRPDAIICTGRSDYPNQVNNVLCFPFIFRGALDVGATTINEEMKLACVHAIADLALAEQSEVVASAYGDQDLSFGPEYLIPKPFDPRLIIKIAPAVAKAAMESGVATRPIEDFDAYIEKLTQFVYKTNLFMKPIFSQARQQPKRVVFAEGEDSRVLHATQELVTLGLAFPILIGRPSVIEMRLQKLGLQLTIGKDFDVVNNESDPRFKEYWSEYFEIMKRRGVSQEQAQRAVIGNPTLIGAIMVLRGEADALICGTIGTYEEHFDVVEKVFGYREGVHVAGAMNALLLPSGNTFIADTYVNADPTPEQLAEITLMAAETVRRFGIEPKVALLSHSSFGTSDSLTAQKMRATLSLVNKLAPELQIDGEMHGDAALVEAIRREQMPDSPLKGSANILIMPTMEAARISYNLLRVSSSEGVTVGPVLMGVAKPVHILTPIASVRRIINMVALAVVEAQTQPL</sequence>
<comment type="catalytic activity">
    <reaction evidence="11">
        <text>oxaloacetate + H(+) = pyruvate + CO2</text>
        <dbReference type="Rhea" id="RHEA:15641"/>
        <dbReference type="ChEBI" id="CHEBI:15361"/>
        <dbReference type="ChEBI" id="CHEBI:15378"/>
        <dbReference type="ChEBI" id="CHEBI:16452"/>
        <dbReference type="ChEBI" id="CHEBI:16526"/>
        <dbReference type="EC" id="1.1.1.40"/>
    </reaction>
</comment>
<accession>A0AA42C394</accession>
<dbReference type="InterPro" id="IPR045213">
    <property type="entry name" value="Malic_NAD-bd_bact_type"/>
</dbReference>
<dbReference type="Pfam" id="PF03949">
    <property type="entry name" value="Malic_M"/>
    <property type="match status" value="1"/>
</dbReference>
<evidence type="ECO:0000313" key="19">
    <source>
        <dbReference type="Proteomes" id="UP001165568"/>
    </source>
</evidence>
<dbReference type="InterPro" id="IPR042112">
    <property type="entry name" value="P_AcTrfase_dom2"/>
</dbReference>
<evidence type="ECO:0000256" key="3">
    <source>
        <dbReference type="ARBA" id="ARBA00007686"/>
    </source>
</evidence>
<evidence type="ECO:0000313" key="18">
    <source>
        <dbReference type="EMBL" id="MCV9882202.1"/>
    </source>
</evidence>
<feature type="binding site" evidence="13">
    <location>
        <position position="137"/>
    </location>
    <ligand>
        <name>a divalent metal cation</name>
        <dbReference type="ChEBI" id="CHEBI:60240"/>
    </ligand>
</feature>
<dbReference type="SUPFAM" id="SSF53223">
    <property type="entry name" value="Aminoacid dehydrogenase-like, N-terminal domain"/>
    <property type="match status" value="1"/>
</dbReference>
<comment type="cofactor">
    <cofactor evidence="2">
        <name>Mg(2+)</name>
        <dbReference type="ChEBI" id="CHEBI:18420"/>
    </cofactor>
</comment>
<dbReference type="InterPro" id="IPR012188">
    <property type="entry name" value="ME_PTA"/>
</dbReference>
<dbReference type="InterPro" id="IPR037062">
    <property type="entry name" value="Malic_N_dom_sf"/>
</dbReference>
<evidence type="ECO:0000313" key="20">
    <source>
        <dbReference type="Proteomes" id="UP001165569"/>
    </source>
</evidence>
<evidence type="ECO:0000256" key="6">
    <source>
        <dbReference type="ARBA" id="ARBA00023002"/>
    </source>
</evidence>
<dbReference type="PANTHER" id="PTHR43237:SF4">
    <property type="entry name" value="NADP-DEPENDENT MALIC ENZYME"/>
    <property type="match status" value="1"/>
</dbReference>
<comment type="caution">
    <text evidence="17">The sequence shown here is derived from an EMBL/GenBank/DDBJ whole genome shotgun (WGS) entry which is preliminary data.</text>
</comment>
<dbReference type="InterPro" id="IPR046346">
    <property type="entry name" value="Aminoacid_DH-like_N_sf"/>
</dbReference>
<evidence type="ECO:0000256" key="1">
    <source>
        <dbReference type="ARBA" id="ARBA00001936"/>
    </source>
</evidence>
<dbReference type="SUPFAM" id="SSF51735">
    <property type="entry name" value="NAD(P)-binding Rossmann-fold domains"/>
    <property type="match status" value="1"/>
</dbReference>
<evidence type="ECO:0000256" key="9">
    <source>
        <dbReference type="ARBA" id="ARBA00040273"/>
    </source>
</evidence>
<comment type="similarity">
    <text evidence="3">In the N-terminal section; belongs to the malic enzymes family.</text>
</comment>
<comment type="catalytic activity">
    <reaction evidence="10">
        <text>(S)-malate + NADP(+) = pyruvate + CO2 + NADPH</text>
        <dbReference type="Rhea" id="RHEA:18253"/>
        <dbReference type="ChEBI" id="CHEBI:15361"/>
        <dbReference type="ChEBI" id="CHEBI:15589"/>
        <dbReference type="ChEBI" id="CHEBI:16526"/>
        <dbReference type="ChEBI" id="CHEBI:57783"/>
        <dbReference type="ChEBI" id="CHEBI:58349"/>
        <dbReference type="EC" id="1.1.1.40"/>
    </reaction>
</comment>
<evidence type="ECO:0000256" key="8">
    <source>
        <dbReference type="ARBA" id="ARBA00038964"/>
    </source>
</evidence>
<protein>
    <recommendedName>
        <fullName evidence="9">NADP-dependent malic enzyme</fullName>
        <ecNumber evidence="8">1.1.1.40</ecNumber>
    </recommendedName>
</protein>
<evidence type="ECO:0000256" key="2">
    <source>
        <dbReference type="ARBA" id="ARBA00001946"/>
    </source>
</evidence>
<dbReference type="Proteomes" id="UP001165569">
    <property type="component" value="Unassembled WGS sequence"/>
</dbReference>
<organism evidence="17 20">
    <name type="scientific">Brenneria izbisi</name>
    <dbReference type="NCBI Taxonomy" id="2939450"/>
    <lineage>
        <taxon>Bacteria</taxon>
        <taxon>Pseudomonadati</taxon>
        <taxon>Pseudomonadota</taxon>
        <taxon>Gammaproteobacteria</taxon>
        <taxon>Enterobacterales</taxon>
        <taxon>Pectobacteriaceae</taxon>
        <taxon>Brenneria</taxon>
    </lineage>
</organism>
<dbReference type="InterPro" id="IPR015884">
    <property type="entry name" value="Malic_enzyme_CS"/>
</dbReference>
<dbReference type="GO" id="GO:0016746">
    <property type="term" value="F:acyltransferase activity"/>
    <property type="evidence" value="ECO:0007669"/>
    <property type="project" value="InterPro"/>
</dbReference>
<evidence type="ECO:0000256" key="12">
    <source>
        <dbReference type="PIRSR" id="PIRSR036684-1"/>
    </source>
</evidence>
<dbReference type="RefSeq" id="WP_264089889.1">
    <property type="nucleotide sequence ID" value="NZ_JAMPJT010000004.1"/>
</dbReference>
<feature type="binding site" evidence="14">
    <location>
        <position position="162"/>
    </location>
    <ligand>
        <name>a divalent metal cation</name>
        <dbReference type="ChEBI" id="CHEBI:60240"/>
    </ligand>
</feature>
<dbReference type="EMBL" id="JAMPJT010000004">
    <property type="protein sequence ID" value="MCV9878615.1"/>
    <property type="molecule type" value="Genomic_DNA"/>
</dbReference>
<keyword evidence="14" id="KW-0521">NADP</keyword>
<dbReference type="GO" id="GO:0051287">
    <property type="term" value="F:NAD binding"/>
    <property type="evidence" value="ECO:0007669"/>
    <property type="project" value="InterPro"/>
</dbReference>
<evidence type="ECO:0000259" key="15">
    <source>
        <dbReference type="SMART" id="SM00919"/>
    </source>
</evidence>
<comment type="cofactor">
    <cofactor evidence="1">
        <name>Mn(2+)</name>
        <dbReference type="ChEBI" id="CHEBI:29035"/>
    </cofactor>
</comment>
<dbReference type="PROSITE" id="PS00331">
    <property type="entry name" value="MALIC_ENZYMES"/>
    <property type="match status" value="1"/>
</dbReference>
<dbReference type="InterPro" id="IPR042113">
    <property type="entry name" value="P_AcTrfase_dom1"/>
</dbReference>
<reference evidence="17" key="1">
    <citation type="submission" date="2022-04" db="EMBL/GenBank/DDBJ databases">
        <title>Brenneria sp. isolated from walnut trees in Serbia.</title>
        <authorList>
            <person name="Gasic K."/>
            <person name="Zlatkovic N."/>
            <person name="Kuzmanovic N."/>
        </authorList>
    </citation>
    <scope>NUCLEOTIDE SEQUENCE</scope>
    <source>
        <strain evidence="18">KBI 423</strain>
        <strain evidence="17">KBI 447</strain>
    </source>
</reference>
<evidence type="ECO:0000256" key="14">
    <source>
        <dbReference type="PIRSR" id="PIRSR036684-3"/>
    </source>
</evidence>
<comment type="similarity">
    <text evidence="4">In the C-terminal section; belongs to the phosphate acetyltransferase and butyryltransferase family.</text>
</comment>
<dbReference type="InterPro" id="IPR036291">
    <property type="entry name" value="NAD(P)-bd_dom_sf"/>
</dbReference>
<proteinExistence type="inferred from homology"/>
<feature type="binding site" evidence="13">
    <location>
        <position position="136"/>
    </location>
    <ligand>
        <name>a divalent metal cation</name>
        <dbReference type="ChEBI" id="CHEBI:60240"/>
    </ligand>
</feature>
<evidence type="ECO:0000256" key="4">
    <source>
        <dbReference type="ARBA" id="ARBA00008756"/>
    </source>
</evidence>
<feature type="active site" description="Proton acceptor" evidence="12">
    <location>
        <position position="94"/>
    </location>
</feature>
<dbReference type="EC" id="1.1.1.40" evidence="8"/>
<dbReference type="InterPro" id="IPR012301">
    <property type="entry name" value="Malic_N_dom"/>
</dbReference>
<keyword evidence="5 13" id="KW-0479">Metal-binding</keyword>
<dbReference type="GO" id="GO:0006108">
    <property type="term" value="P:malate metabolic process"/>
    <property type="evidence" value="ECO:0007669"/>
    <property type="project" value="InterPro"/>
</dbReference>
<dbReference type="FunFam" id="3.40.50.10750:FF:000002">
    <property type="entry name" value="NADP-dependent malic enzyme"/>
    <property type="match status" value="1"/>
</dbReference>
<dbReference type="Gene3D" id="3.40.50.10950">
    <property type="match status" value="1"/>
</dbReference>
<dbReference type="InterPro" id="IPR012302">
    <property type="entry name" value="Malic_NAD-bd"/>
</dbReference>
<name>A0AA42C394_9GAMM</name>
<dbReference type="Pfam" id="PF01515">
    <property type="entry name" value="PTA_PTB"/>
    <property type="match status" value="1"/>
</dbReference>
<dbReference type="FunFam" id="3.40.50.10380:FF:000003">
    <property type="entry name" value="NADP-dependent malic enzyme"/>
    <property type="match status" value="1"/>
</dbReference>
<dbReference type="Pfam" id="PF00390">
    <property type="entry name" value="malic"/>
    <property type="match status" value="1"/>
</dbReference>
<feature type="binding site" evidence="14">
    <location>
        <begin position="76"/>
        <end position="83"/>
    </location>
    <ligand>
        <name>NADP(+)</name>
        <dbReference type="ChEBI" id="CHEBI:58349"/>
    </ligand>
</feature>